<gene>
    <name evidence="3" type="ORF">F9B74_01575</name>
</gene>
<evidence type="ECO:0000313" key="3">
    <source>
        <dbReference type="EMBL" id="NEN75019.1"/>
    </source>
</evidence>
<reference evidence="3 4" key="1">
    <citation type="submission" date="2020-02" db="EMBL/GenBank/DDBJ databases">
        <title>Pelistega sp. NLN82 were isolated from wild rodents of the Hainan Island.</title>
        <authorList>
            <person name="Niu N."/>
            <person name="Zhou J."/>
        </authorList>
    </citation>
    <scope>NUCLEOTIDE SEQUENCE [LARGE SCALE GENOMIC DNA]</scope>
    <source>
        <strain evidence="3 4">NLN82</strain>
    </source>
</reference>
<dbReference type="InterPro" id="IPR051534">
    <property type="entry name" value="CBASS_pafABC_assoc_protein"/>
</dbReference>
<name>A0A6L9Y3M3_9BURK</name>
<evidence type="ECO:0000313" key="4">
    <source>
        <dbReference type="Proteomes" id="UP000477651"/>
    </source>
</evidence>
<dbReference type="InterPro" id="IPR057727">
    <property type="entry name" value="WCX_dom"/>
</dbReference>
<dbReference type="Pfam" id="PF25583">
    <property type="entry name" value="WCX"/>
    <property type="match status" value="1"/>
</dbReference>
<feature type="domain" description="WCX" evidence="2">
    <location>
        <begin position="218"/>
        <end position="294"/>
    </location>
</feature>
<dbReference type="PROSITE" id="PS52050">
    <property type="entry name" value="WYL"/>
    <property type="match status" value="1"/>
</dbReference>
<dbReference type="PANTHER" id="PTHR34580">
    <property type="match status" value="1"/>
</dbReference>
<protein>
    <submittedName>
        <fullName evidence="3">WYL domain-containing transcriptional regulator</fullName>
    </submittedName>
</protein>
<comment type="caution">
    <text evidence="3">The sequence shown here is derived from an EMBL/GenBank/DDBJ whole genome shotgun (WGS) entry which is preliminary data.</text>
</comment>
<evidence type="ECO:0000259" key="2">
    <source>
        <dbReference type="Pfam" id="PF25583"/>
    </source>
</evidence>
<dbReference type="Pfam" id="PF13280">
    <property type="entry name" value="WYL"/>
    <property type="match status" value="1"/>
</dbReference>
<dbReference type="InterPro" id="IPR026881">
    <property type="entry name" value="WYL_dom"/>
</dbReference>
<proteinExistence type="predicted"/>
<dbReference type="EMBL" id="JAAGYR010000002">
    <property type="protein sequence ID" value="NEN75019.1"/>
    <property type="molecule type" value="Genomic_DNA"/>
</dbReference>
<sequence length="296" mass="35197">MSTKHEKLAFRLVCILERLNLGQRLNVQELADEFKTDKRTIQRDLNERLGFLDWHEKGTYYSLNKMRLGHLDKKDIEQFARFCSIQDLLPEIDRKFYQQQLIQSVQVKGLAYEDIKHKLDDFNLINQAIETRHLIEFNYRKVGQKEGKYYTLEPYILLNRNGIWYVIGIDREENKQKTFCFTQMVAISCLATTFEHNPELLKTIQENDSIYHGNQLSEVLIKINANVAPYFLRRDLLPNQKIVDKMESGELLLKCRDVNEMEIVPIVQYWIPHATIVSPVELQQKMEQKLREYLNR</sequence>
<organism evidence="3 4">
    <name type="scientific">Pelistega ratti</name>
    <dbReference type="NCBI Taxonomy" id="2652177"/>
    <lineage>
        <taxon>Bacteria</taxon>
        <taxon>Pseudomonadati</taxon>
        <taxon>Pseudomonadota</taxon>
        <taxon>Betaproteobacteria</taxon>
        <taxon>Burkholderiales</taxon>
        <taxon>Alcaligenaceae</taxon>
        <taxon>Pelistega</taxon>
    </lineage>
</organism>
<dbReference type="RefSeq" id="WP_163763779.1">
    <property type="nucleotide sequence ID" value="NZ_JAAGYR010000002.1"/>
</dbReference>
<evidence type="ECO:0000259" key="1">
    <source>
        <dbReference type="Pfam" id="PF13280"/>
    </source>
</evidence>
<dbReference type="PANTHER" id="PTHR34580:SF1">
    <property type="entry name" value="PROTEIN PAFC"/>
    <property type="match status" value="1"/>
</dbReference>
<accession>A0A6L9Y3M3</accession>
<feature type="domain" description="WYL" evidence="1">
    <location>
        <begin position="122"/>
        <end position="184"/>
    </location>
</feature>
<dbReference type="AlphaFoldDB" id="A0A6L9Y3M3"/>
<dbReference type="Proteomes" id="UP000477651">
    <property type="component" value="Unassembled WGS sequence"/>
</dbReference>
<keyword evidence="4" id="KW-1185">Reference proteome</keyword>